<feature type="chain" id="PRO_5047178683" evidence="1">
    <location>
        <begin position="30"/>
        <end position="295"/>
    </location>
</feature>
<feature type="signal peptide" evidence="1">
    <location>
        <begin position="1"/>
        <end position="29"/>
    </location>
</feature>
<dbReference type="InterPro" id="IPR029058">
    <property type="entry name" value="AB_hydrolase_fold"/>
</dbReference>
<proteinExistence type="predicted"/>
<dbReference type="SUPFAM" id="SSF53474">
    <property type="entry name" value="alpha/beta-Hydrolases"/>
    <property type="match status" value="1"/>
</dbReference>
<name>A0ABU0I6K8_9HYPH</name>
<keyword evidence="1" id="KW-0732">Signal</keyword>
<protein>
    <submittedName>
        <fullName evidence="2">Esterase</fullName>
    </submittedName>
</protein>
<sequence>MQMSTIDFRRALLCLATTGLCLAGAPASAANLMPFKDDLFSGQTVLESRDNGDFQIIDYQEMRDINGRDQIPERRVKAPYVSSGVRKYQKDETLDLGAAGKLDVTRTGPADGAAFTVIFIHGRGGDRRLGSDDYKFGGNFNRLKNLAVENGGTYYAPTVRSFDKMGVDQIAALIEQAHNRSGGKPVVLACASMGSFICWGMTREEQAVRALSGMAIMGGATDPNFTTSAAFRAKLPIWFTHGSRDNVYAAGDQTGLYERLHRGGYPTKFTLFLTGTHGTPVRMTDWRAVLNWLLR</sequence>
<evidence type="ECO:0000313" key="2">
    <source>
        <dbReference type="EMBL" id="MDQ0453843.1"/>
    </source>
</evidence>
<evidence type="ECO:0000313" key="3">
    <source>
        <dbReference type="Proteomes" id="UP001235269"/>
    </source>
</evidence>
<keyword evidence="3" id="KW-1185">Reference proteome</keyword>
<dbReference type="Proteomes" id="UP001235269">
    <property type="component" value="Unassembled WGS sequence"/>
</dbReference>
<evidence type="ECO:0000256" key="1">
    <source>
        <dbReference type="SAM" id="SignalP"/>
    </source>
</evidence>
<dbReference type="Gene3D" id="3.40.50.1820">
    <property type="entry name" value="alpha/beta hydrolase"/>
    <property type="match status" value="1"/>
</dbReference>
<dbReference type="RefSeq" id="WP_307156074.1">
    <property type="nucleotide sequence ID" value="NZ_JAUSWH010000001.1"/>
</dbReference>
<gene>
    <name evidence="2" type="ORF">QO005_000158</name>
</gene>
<dbReference type="EMBL" id="JAUSWH010000001">
    <property type="protein sequence ID" value="MDQ0453843.1"/>
    <property type="molecule type" value="Genomic_DNA"/>
</dbReference>
<organism evidence="2 3">
    <name type="scientific">Rhizobium paknamense</name>
    <dbReference type="NCBI Taxonomy" id="1206817"/>
    <lineage>
        <taxon>Bacteria</taxon>
        <taxon>Pseudomonadati</taxon>
        <taxon>Pseudomonadota</taxon>
        <taxon>Alphaproteobacteria</taxon>
        <taxon>Hyphomicrobiales</taxon>
        <taxon>Rhizobiaceae</taxon>
        <taxon>Rhizobium/Agrobacterium group</taxon>
        <taxon>Rhizobium</taxon>
    </lineage>
</organism>
<reference evidence="2 3" key="1">
    <citation type="submission" date="2023-07" db="EMBL/GenBank/DDBJ databases">
        <title>Genomic Encyclopedia of Type Strains, Phase IV (KMG-IV): sequencing the most valuable type-strain genomes for metagenomic binning, comparative biology and taxonomic classification.</title>
        <authorList>
            <person name="Goeker M."/>
        </authorList>
    </citation>
    <scope>NUCLEOTIDE SEQUENCE [LARGE SCALE GENOMIC DNA]</scope>
    <source>
        <strain evidence="2 3">DSM 100301</strain>
    </source>
</reference>
<comment type="caution">
    <text evidence="2">The sequence shown here is derived from an EMBL/GenBank/DDBJ whole genome shotgun (WGS) entry which is preliminary data.</text>
</comment>
<accession>A0ABU0I6K8</accession>